<dbReference type="CDD" id="cd00585">
    <property type="entry name" value="Peptidase_C1B"/>
    <property type="match status" value="1"/>
</dbReference>
<evidence type="ECO:0000256" key="6">
    <source>
        <dbReference type="PIRSR" id="PIRSR005700-1"/>
    </source>
</evidence>
<comment type="similarity">
    <text evidence="5">Belongs to the peptidase C1 family.</text>
</comment>
<dbReference type="InterPro" id="IPR025660">
    <property type="entry name" value="Pept_his_AS"/>
</dbReference>
<sequence length="446" mass="50504">MTEISLEQIKDFNQGLKSFPAADTIRRAVTSNGIDKATLDSKAAVDSQAVFSVEVKTGKVANQMSSGRCWMFAALNTMRHRTADLFNISGKFELSQSYTFFWDKFEKANYFYNNVVKTADLPLDNRKVAYLLETPQQDGGQWDMICAIIEKYGLVPQAVFPESFDSSHSAALNRMLNRKLRKDAVELRALAAQKSNQAEIDEKIKEFNADNYRMLSLVFGNPADVAHFDFEYRDEDKKYHLEKNLTPKSFFKKFVDEDLEDYVSIINAPTSDKPYHKTYTIENLGNVVGGREVKHLNVELDEFKQLAISQLKDGQSVWFGVDMGPQVDRESGIMDLNNFAQEDAFGIDLSLTKAEQLDYADSLMTHAMVLTGVDLDEDGNPLRWKVENSWGEKAGKNGYFVMSDDWMSLYAYQVVVNKKYLSAELQKAQAETAKVLDPWDPMGALA</sequence>
<keyword evidence="3 5" id="KW-0378">Hydrolase</keyword>
<dbReference type="GO" id="GO:0043418">
    <property type="term" value="P:homocysteine catabolic process"/>
    <property type="evidence" value="ECO:0007669"/>
    <property type="project" value="TreeGrafter"/>
</dbReference>
<dbReference type="GO" id="GO:0005737">
    <property type="term" value="C:cytoplasm"/>
    <property type="evidence" value="ECO:0007669"/>
    <property type="project" value="UniProtKB-SubCell"/>
</dbReference>
<dbReference type="InterPro" id="IPR004134">
    <property type="entry name" value="Peptidase_C1B"/>
</dbReference>
<evidence type="ECO:0000313" key="7">
    <source>
        <dbReference type="EMBL" id="MDV7715228.1"/>
    </source>
</evidence>
<dbReference type="AlphaFoldDB" id="A0A3S7H3L5"/>
<accession>A0A3S7H3L5</accession>
<reference evidence="8 10" key="1">
    <citation type="journal article" date="2016" name="BMC Genomics">
        <title>Consensus pan-genome assembly of the specialised wine bacterium Oenococcus oeni.</title>
        <authorList>
            <person name="Sternes P.R."/>
            <person name="Borneman A.R."/>
        </authorList>
    </citation>
    <scope>NUCLEOTIDE SEQUENCE [LARGE SCALE GENOMIC DNA]</scope>
    <source>
        <strain evidence="8 10">AWRIB661</strain>
    </source>
</reference>
<evidence type="ECO:0000313" key="8">
    <source>
        <dbReference type="EMBL" id="OIM21805.1"/>
    </source>
</evidence>
<keyword evidence="2 5" id="KW-0645">Protease</keyword>
<evidence type="ECO:0000256" key="2">
    <source>
        <dbReference type="ARBA" id="ARBA00022670"/>
    </source>
</evidence>
<comment type="subcellular location">
    <subcellularLocation>
        <location evidence="1">Cytoplasm</location>
    </subcellularLocation>
</comment>
<dbReference type="PROSITE" id="PS00639">
    <property type="entry name" value="THIOL_PROTEASE_HIS"/>
    <property type="match status" value="1"/>
</dbReference>
<dbReference type="EMBL" id="WERV01000003">
    <property type="protein sequence ID" value="MDV7715228.1"/>
    <property type="molecule type" value="Genomic_DNA"/>
</dbReference>
<evidence type="ECO:0000313" key="10">
    <source>
        <dbReference type="Proteomes" id="UP000181728"/>
    </source>
</evidence>
<dbReference type="EMBL" id="MLOK01000025">
    <property type="protein sequence ID" value="OIM21805.1"/>
    <property type="molecule type" value="Genomic_DNA"/>
</dbReference>
<evidence type="ECO:0000256" key="5">
    <source>
        <dbReference type="PIRNR" id="PIRNR005700"/>
    </source>
</evidence>
<dbReference type="EMBL" id="LR031358">
    <property type="protein sequence ID" value="VDB97419.1"/>
    <property type="molecule type" value="Genomic_DNA"/>
</dbReference>
<feature type="active site" evidence="6">
    <location>
        <position position="388"/>
    </location>
</feature>
<keyword evidence="5 9" id="KW-0031">Aminopeptidase</keyword>
<dbReference type="InterPro" id="IPR038765">
    <property type="entry name" value="Papain-like_cys_pep_sf"/>
</dbReference>
<dbReference type="InterPro" id="IPR000169">
    <property type="entry name" value="Pept_cys_AS"/>
</dbReference>
<protein>
    <recommendedName>
        <fullName evidence="5">Aminopeptidase</fullName>
    </recommendedName>
</protein>
<feature type="active site" evidence="6">
    <location>
        <position position="366"/>
    </location>
</feature>
<dbReference type="OMA" id="QSYTFFW"/>
<evidence type="ECO:0000256" key="1">
    <source>
        <dbReference type="ARBA" id="ARBA00004496"/>
    </source>
</evidence>
<dbReference type="PANTHER" id="PTHR10363">
    <property type="entry name" value="BLEOMYCIN HYDROLASE"/>
    <property type="match status" value="1"/>
</dbReference>
<evidence type="ECO:0000313" key="9">
    <source>
        <dbReference type="EMBL" id="VDB97419.1"/>
    </source>
</evidence>
<dbReference type="PANTHER" id="PTHR10363:SF2">
    <property type="entry name" value="BLEOMYCIN HYDROLASE"/>
    <property type="match status" value="1"/>
</dbReference>
<gene>
    <name evidence="9" type="primary">pepC</name>
    <name evidence="8" type="ORF">ATX59_02220</name>
    <name evidence="7" type="ORF">GA838_05580</name>
    <name evidence="9" type="ORF">OENI_0423</name>
</gene>
<dbReference type="GO" id="GO:0009636">
    <property type="term" value="P:response to toxic substance"/>
    <property type="evidence" value="ECO:0007669"/>
    <property type="project" value="TreeGrafter"/>
</dbReference>
<feature type="active site" evidence="6">
    <location>
        <position position="69"/>
    </location>
</feature>
<keyword evidence="4 5" id="KW-0788">Thiol protease</keyword>
<dbReference type="Proteomes" id="UP001281024">
    <property type="component" value="Unassembled WGS sequence"/>
</dbReference>
<dbReference type="RefSeq" id="WP_002816527.1">
    <property type="nucleotide sequence ID" value="NZ_CP014324.1"/>
</dbReference>
<dbReference type="SUPFAM" id="SSF54001">
    <property type="entry name" value="Cysteine proteinases"/>
    <property type="match status" value="1"/>
</dbReference>
<dbReference type="Pfam" id="PF03051">
    <property type="entry name" value="Peptidase_C1_2"/>
    <property type="match status" value="1"/>
</dbReference>
<dbReference type="Proteomes" id="UP000181728">
    <property type="component" value="Unassembled WGS sequence"/>
</dbReference>
<dbReference type="Proteomes" id="UP000294726">
    <property type="component" value="Chromosome"/>
</dbReference>
<name>A0A3S7H3L5_OENOE</name>
<dbReference type="GO" id="GO:0070005">
    <property type="term" value="F:cysteine-type aminopeptidase activity"/>
    <property type="evidence" value="ECO:0007669"/>
    <property type="project" value="InterPro"/>
</dbReference>
<dbReference type="PROSITE" id="PS00139">
    <property type="entry name" value="THIOL_PROTEASE_CYS"/>
    <property type="match status" value="1"/>
</dbReference>
<evidence type="ECO:0000256" key="4">
    <source>
        <dbReference type="ARBA" id="ARBA00022807"/>
    </source>
</evidence>
<dbReference type="GeneID" id="75065254"/>
<organism evidence="9 11">
    <name type="scientific">Oenococcus oeni</name>
    <name type="common">Leuconostoc oenos</name>
    <dbReference type="NCBI Taxonomy" id="1247"/>
    <lineage>
        <taxon>Bacteria</taxon>
        <taxon>Bacillati</taxon>
        <taxon>Bacillota</taxon>
        <taxon>Bacilli</taxon>
        <taxon>Lactobacillales</taxon>
        <taxon>Lactobacillaceae</taxon>
        <taxon>Oenococcus</taxon>
    </lineage>
</organism>
<evidence type="ECO:0000256" key="3">
    <source>
        <dbReference type="ARBA" id="ARBA00022801"/>
    </source>
</evidence>
<reference evidence="7" key="3">
    <citation type="submission" date="2019-10" db="EMBL/GenBank/DDBJ databases">
        <title>Malate fermentation in French cider.</title>
        <authorList>
            <person name="Cousin F.J."/>
            <person name="Medina Fernandez S."/>
            <person name="Misery B."/>
            <person name="Laplace J.-M."/>
            <person name="Cretenet M."/>
        </authorList>
    </citation>
    <scope>NUCLEOTIDE SEQUENCE</scope>
    <source>
        <strain evidence="7">UCMA15129</strain>
    </source>
</reference>
<dbReference type="GO" id="GO:0006508">
    <property type="term" value="P:proteolysis"/>
    <property type="evidence" value="ECO:0007669"/>
    <property type="project" value="UniProtKB-KW"/>
</dbReference>
<dbReference type="Gene3D" id="3.90.70.10">
    <property type="entry name" value="Cysteine proteinases"/>
    <property type="match status" value="1"/>
</dbReference>
<proteinExistence type="inferred from homology"/>
<dbReference type="PIRSF" id="PIRSF005700">
    <property type="entry name" value="PepC"/>
    <property type="match status" value="1"/>
</dbReference>
<reference evidence="9 11" key="2">
    <citation type="submission" date="2018-08" db="EMBL/GenBank/DDBJ databases">
        <authorList>
            <person name="Lorentzen P. G. S. M."/>
        </authorList>
    </citation>
    <scope>NUCLEOTIDE SEQUENCE [LARGE SCALE GENOMIC DNA]</scope>
    <source>
        <strain evidence="9 11">CRBO_1381</strain>
    </source>
</reference>
<evidence type="ECO:0000313" key="11">
    <source>
        <dbReference type="Proteomes" id="UP000294726"/>
    </source>
</evidence>